<dbReference type="AlphaFoldDB" id="K1KXF2"/>
<evidence type="ECO:0000313" key="3">
    <source>
        <dbReference type="Proteomes" id="UP000004478"/>
    </source>
</evidence>
<reference evidence="2 3" key="1">
    <citation type="journal article" date="2012" name="J. Bacteriol.">
        <title>Draft Genome Sequence of Cecembia lonarensis Strain LW9T, Isolated from Lonar Lake, a Haloalkaline Lake in India.</title>
        <authorList>
            <person name="Shivaji S."/>
            <person name="Ara S."/>
            <person name="Singh A."/>
            <person name="Pinnaka A.K."/>
        </authorList>
    </citation>
    <scope>NUCLEOTIDE SEQUENCE [LARGE SCALE GENOMIC DNA]</scope>
    <source>
        <strain evidence="2 3">LW9</strain>
    </source>
</reference>
<comment type="caution">
    <text evidence="2">The sequence shown here is derived from an EMBL/GenBank/DDBJ whole genome shotgun (WGS) entry which is preliminary data.</text>
</comment>
<sequence>MQIHMFHSFGGIPPEDSVVRNGPEEVAIEIRRQHVQGRADPKFLCFGRDIGAHRDGAVKRHGRLRRLPAQLDAQSGGPSQMFPDHGREEIAGRKVGSIPRDKSIQLQ</sequence>
<protein>
    <submittedName>
        <fullName evidence="2">Uncharacterized protein</fullName>
    </submittedName>
</protein>
<accession>K1KXF2</accession>
<dbReference type="Proteomes" id="UP000004478">
    <property type="component" value="Unassembled WGS sequence"/>
</dbReference>
<proteinExistence type="predicted"/>
<keyword evidence="3" id="KW-1185">Reference proteome</keyword>
<evidence type="ECO:0000313" key="2">
    <source>
        <dbReference type="EMBL" id="EKB47176.1"/>
    </source>
</evidence>
<gene>
    <name evidence="2" type="ORF">B879_04231</name>
</gene>
<evidence type="ECO:0000256" key="1">
    <source>
        <dbReference type="SAM" id="MobiDB-lite"/>
    </source>
</evidence>
<feature type="region of interest" description="Disordered" evidence="1">
    <location>
        <begin position="72"/>
        <end position="107"/>
    </location>
</feature>
<dbReference type="EMBL" id="AMGM01000273">
    <property type="protein sequence ID" value="EKB47176.1"/>
    <property type="molecule type" value="Genomic_DNA"/>
</dbReference>
<name>K1KXF2_CECL9</name>
<organism evidence="2 3">
    <name type="scientific">Cecembia lonarensis (strain CCUG 58316 / KCTC 22772 / LW9)</name>
    <dbReference type="NCBI Taxonomy" id="1225176"/>
    <lineage>
        <taxon>Bacteria</taxon>
        <taxon>Pseudomonadati</taxon>
        <taxon>Bacteroidota</taxon>
        <taxon>Cytophagia</taxon>
        <taxon>Cytophagales</taxon>
        <taxon>Cyclobacteriaceae</taxon>
        <taxon>Cecembia</taxon>
    </lineage>
</organism>